<dbReference type="AlphaFoldDB" id="A0AAV2M0I3"/>
<evidence type="ECO:0000313" key="2">
    <source>
        <dbReference type="Proteomes" id="UP001497482"/>
    </source>
</evidence>
<protein>
    <submittedName>
        <fullName evidence="1">Uncharacterized protein</fullName>
    </submittedName>
</protein>
<keyword evidence="2" id="KW-1185">Reference proteome</keyword>
<reference evidence="1 2" key="1">
    <citation type="submission" date="2024-04" db="EMBL/GenBank/DDBJ databases">
        <authorList>
            <person name="Waldvogel A.-M."/>
            <person name="Schoenle A."/>
        </authorList>
    </citation>
    <scope>NUCLEOTIDE SEQUENCE [LARGE SCALE GENOMIC DNA]</scope>
</reference>
<evidence type="ECO:0000313" key="1">
    <source>
        <dbReference type="EMBL" id="CAL1606786.1"/>
    </source>
</evidence>
<dbReference type="Proteomes" id="UP001497482">
    <property type="component" value="Chromosome 5"/>
</dbReference>
<organism evidence="1 2">
    <name type="scientific">Knipowitschia caucasica</name>
    <name type="common">Caucasian dwarf goby</name>
    <name type="synonym">Pomatoschistus caucasicus</name>
    <dbReference type="NCBI Taxonomy" id="637954"/>
    <lineage>
        <taxon>Eukaryota</taxon>
        <taxon>Metazoa</taxon>
        <taxon>Chordata</taxon>
        <taxon>Craniata</taxon>
        <taxon>Vertebrata</taxon>
        <taxon>Euteleostomi</taxon>
        <taxon>Actinopterygii</taxon>
        <taxon>Neopterygii</taxon>
        <taxon>Teleostei</taxon>
        <taxon>Neoteleostei</taxon>
        <taxon>Acanthomorphata</taxon>
        <taxon>Gobiaria</taxon>
        <taxon>Gobiiformes</taxon>
        <taxon>Gobioidei</taxon>
        <taxon>Gobiidae</taxon>
        <taxon>Gobiinae</taxon>
        <taxon>Knipowitschia</taxon>
    </lineage>
</organism>
<gene>
    <name evidence="1" type="ORF">KC01_LOCUS33904</name>
</gene>
<name>A0AAV2M0I3_KNICA</name>
<proteinExistence type="predicted"/>
<accession>A0AAV2M0I3</accession>
<sequence>MGSKSLLMSSSILNLSSCFDQWQWVKSELLIYNRTTISRYESPEYRCGSYVHEAPGSVRHQKRTSSS</sequence>
<dbReference type="EMBL" id="OZ035827">
    <property type="protein sequence ID" value="CAL1606786.1"/>
    <property type="molecule type" value="Genomic_DNA"/>
</dbReference>